<dbReference type="SFLD" id="SFLDS00001">
    <property type="entry name" value="Enolase"/>
    <property type="match status" value="1"/>
</dbReference>
<protein>
    <submittedName>
        <fullName evidence="4">Dipeptide epimerase</fullName>
    </submittedName>
</protein>
<accession>A0ABP8HLM3</accession>
<dbReference type="Gene3D" id="3.30.390.10">
    <property type="entry name" value="Enolase-like, N-terminal domain"/>
    <property type="match status" value="1"/>
</dbReference>
<dbReference type="InterPro" id="IPR036849">
    <property type="entry name" value="Enolase-like_C_sf"/>
</dbReference>
<dbReference type="Proteomes" id="UP001501671">
    <property type="component" value="Unassembled WGS sequence"/>
</dbReference>
<dbReference type="SFLD" id="SFLDG00180">
    <property type="entry name" value="muconate_cycloisomerase"/>
    <property type="match status" value="1"/>
</dbReference>
<dbReference type="SUPFAM" id="SSF51604">
    <property type="entry name" value="Enolase C-terminal domain-like"/>
    <property type="match status" value="1"/>
</dbReference>
<dbReference type="InterPro" id="IPR029065">
    <property type="entry name" value="Enolase_C-like"/>
</dbReference>
<dbReference type="InterPro" id="IPR013342">
    <property type="entry name" value="Mandelate_racemase_C"/>
</dbReference>
<dbReference type="Gene3D" id="3.20.20.120">
    <property type="entry name" value="Enolase-like C-terminal domain"/>
    <property type="match status" value="1"/>
</dbReference>
<comment type="caution">
    <text evidence="4">The sequence shown here is derived from an EMBL/GenBank/DDBJ whole genome shotgun (WGS) entry which is preliminary data.</text>
</comment>
<evidence type="ECO:0000256" key="1">
    <source>
        <dbReference type="ARBA" id="ARBA00008031"/>
    </source>
</evidence>
<dbReference type="InterPro" id="IPR034593">
    <property type="entry name" value="DgoD-like"/>
</dbReference>
<dbReference type="PANTHER" id="PTHR48080">
    <property type="entry name" value="D-GALACTONATE DEHYDRATASE-RELATED"/>
    <property type="match status" value="1"/>
</dbReference>
<proteinExistence type="inferred from homology"/>
<dbReference type="SMART" id="SM00922">
    <property type="entry name" value="MR_MLE"/>
    <property type="match status" value="1"/>
</dbReference>
<evidence type="ECO:0000259" key="3">
    <source>
        <dbReference type="SMART" id="SM00922"/>
    </source>
</evidence>
<feature type="domain" description="Mandelate racemase/muconate lactonizing enzyme C-terminal" evidence="3">
    <location>
        <begin position="154"/>
        <end position="250"/>
    </location>
</feature>
<dbReference type="Pfam" id="PF13378">
    <property type="entry name" value="MR_MLE_C"/>
    <property type="match status" value="1"/>
</dbReference>
<keyword evidence="5" id="KW-1185">Reference proteome</keyword>
<dbReference type="InterPro" id="IPR029017">
    <property type="entry name" value="Enolase-like_N"/>
</dbReference>
<sequence length="380" mass="40443">MTSPDTYAGARIARMEIIPLQMPMKTPVKISHGAARPCIDTLLVRLTTESGLTGVGETQAWRRQGSAETLASLAAVLRDHFQPLVVGRSPFSLASIMARLEQAMWHSLYAQAAVSDALYDLQGKILGVPVHALLGGRCRASVPACVVLFMKPTVEQTVEGAAEFQARGYRSFTVKVGVDARQDVRLVAALRERLGPDAILRVDANAGMDFDGALSLLRKLEPYDIDAAEQLLPLGDVAGMAELARRSPIPLMVDESLASDGDLIDIVCRRAGTAIHTKIGKNGGIWGVRKLMTIAGAAGLRIYPGNHPSTSVATLAAAHVATAWDGPLLDGAFTVGIDALADDVVREPVRIEGNAVEVSDAPGLGVELDEDKLRAYRADL</sequence>
<dbReference type="SUPFAM" id="SSF54826">
    <property type="entry name" value="Enolase N-terminal domain-like"/>
    <property type="match status" value="1"/>
</dbReference>
<dbReference type="Pfam" id="PF02746">
    <property type="entry name" value="MR_MLE_N"/>
    <property type="match status" value="1"/>
</dbReference>
<evidence type="ECO:0000256" key="2">
    <source>
        <dbReference type="ARBA" id="ARBA00022723"/>
    </source>
</evidence>
<evidence type="ECO:0000313" key="5">
    <source>
        <dbReference type="Proteomes" id="UP001501671"/>
    </source>
</evidence>
<comment type="similarity">
    <text evidence="1">Belongs to the mandelate racemase/muconate lactonizing enzyme family.</text>
</comment>
<dbReference type="PANTHER" id="PTHR48080:SF3">
    <property type="entry name" value="ENOLASE SUPERFAMILY MEMBER DDB_G0284701"/>
    <property type="match status" value="1"/>
</dbReference>
<dbReference type="EMBL" id="BAABFO010000027">
    <property type="protein sequence ID" value="GAA4341044.1"/>
    <property type="molecule type" value="Genomic_DNA"/>
</dbReference>
<organism evidence="4 5">
    <name type="scientific">Pigmentiphaga soli</name>
    <dbReference type="NCBI Taxonomy" id="1007095"/>
    <lineage>
        <taxon>Bacteria</taxon>
        <taxon>Pseudomonadati</taxon>
        <taxon>Pseudomonadota</taxon>
        <taxon>Betaproteobacteria</taxon>
        <taxon>Burkholderiales</taxon>
        <taxon>Alcaligenaceae</taxon>
        <taxon>Pigmentiphaga</taxon>
    </lineage>
</organism>
<dbReference type="RefSeq" id="WP_345251803.1">
    <property type="nucleotide sequence ID" value="NZ_BAABFO010000027.1"/>
</dbReference>
<reference evidence="5" key="1">
    <citation type="journal article" date="2019" name="Int. J. Syst. Evol. Microbiol.">
        <title>The Global Catalogue of Microorganisms (GCM) 10K type strain sequencing project: providing services to taxonomists for standard genome sequencing and annotation.</title>
        <authorList>
            <consortium name="The Broad Institute Genomics Platform"/>
            <consortium name="The Broad Institute Genome Sequencing Center for Infectious Disease"/>
            <person name="Wu L."/>
            <person name="Ma J."/>
        </authorList>
    </citation>
    <scope>NUCLEOTIDE SEQUENCE [LARGE SCALE GENOMIC DNA]</scope>
    <source>
        <strain evidence="5">JCM 17666</strain>
    </source>
</reference>
<keyword evidence="2" id="KW-0479">Metal-binding</keyword>
<name>A0ABP8HLM3_9BURK</name>
<gene>
    <name evidence="4" type="ORF">GCM10023144_41310</name>
</gene>
<evidence type="ECO:0000313" key="4">
    <source>
        <dbReference type="EMBL" id="GAA4341044.1"/>
    </source>
</evidence>
<dbReference type="InterPro" id="IPR013341">
    <property type="entry name" value="Mandelate_racemase_N_dom"/>
</dbReference>